<accession>U6SRQ1</accession>
<dbReference type="InterPro" id="IPR010982">
    <property type="entry name" value="Lambda_DNA-bd_dom_sf"/>
</dbReference>
<evidence type="ECO:0000259" key="1">
    <source>
        <dbReference type="PROSITE" id="PS50943"/>
    </source>
</evidence>
<evidence type="ECO:0000313" key="3">
    <source>
        <dbReference type="Proteomes" id="UP000017170"/>
    </source>
</evidence>
<dbReference type="EMBL" id="ATAE01000008">
    <property type="protein sequence ID" value="ERN54313.1"/>
    <property type="molecule type" value="Genomic_DNA"/>
</dbReference>
<proteinExistence type="predicted"/>
<gene>
    <name evidence="2" type="ORF">A33I_07765</name>
</gene>
<dbReference type="SUPFAM" id="SSF47413">
    <property type="entry name" value="lambda repressor-like DNA-binding domains"/>
    <property type="match status" value="1"/>
</dbReference>
<dbReference type="SMART" id="SM00530">
    <property type="entry name" value="HTH_XRE"/>
    <property type="match status" value="1"/>
</dbReference>
<dbReference type="Proteomes" id="UP000017170">
    <property type="component" value="Unassembled WGS sequence"/>
</dbReference>
<organism evidence="2 3">
    <name type="scientific">Alkalihalophilus marmarensis DSM 21297</name>
    <dbReference type="NCBI Taxonomy" id="1188261"/>
    <lineage>
        <taxon>Bacteria</taxon>
        <taxon>Bacillati</taxon>
        <taxon>Bacillota</taxon>
        <taxon>Bacilli</taxon>
        <taxon>Bacillales</taxon>
        <taxon>Bacillaceae</taxon>
        <taxon>Alkalihalophilus</taxon>
    </lineage>
</organism>
<dbReference type="InterPro" id="IPR001387">
    <property type="entry name" value="Cro/C1-type_HTH"/>
</dbReference>
<name>U6SRQ1_9BACI</name>
<comment type="caution">
    <text evidence="2">The sequence shown here is derived from an EMBL/GenBank/DDBJ whole genome shotgun (WGS) entry which is preliminary data.</text>
</comment>
<dbReference type="GO" id="GO:0003677">
    <property type="term" value="F:DNA binding"/>
    <property type="evidence" value="ECO:0007669"/>
    <property type="project" value="InterPro"/>
</dbReference>
<protein>
    <recommendedName>
        <fullName evidence="1">HTH cro/C1-type domain-containing protein</fullName>
    </recommendedName>
</protein>
<dbReference type="Gene3D" id="1.10.260.40">
    <property type="entry name" value="lambda repressor-like DNA-binding domains"/>
    <property type="match status" value="1"/>
</dbReference>
<dbReference type="PROSITE" id="PS50943">
    <property type="entry name" value="HTH_CROC1"/>
    <property type="match status" value="1"/>
</dbReference>
<evidence type="ECO:0000313" key="2">
    <source>
        <dbReference type="EMBL" id="ERN54313.1"/>
    </source>
</evidence>
<feature type="domain" description="HTH cro/C1-type" evidence="1">
    <location>
        <begin position="82"/>
        <end position="132"/>
    </location>
</feature>
<keyword evidence="3" id="KW-1185">Reference proteome</keyword>
<dbReference type="RefSeq" id="WP_022627276.1">
    <property type="nucleotide sequence ID" value="NZ_ATAE01000008.1"/>
</dbReference>
<dbReference type="CDD" id="cd00093">
    <property type="entry name" value="HTH_XRE"/>
    <property type="match status" value="1"/>
</dbReference>
<reference evidence="2 3" key="1">
    <citation type="journal article" date="2013" name="Genome Announc.">
        <title>Genome Sequence of the Extreme Obligate Alkaliphile Bacillus marmarensis Strain DSM 21297.</title>
        <authorList>
            <person name="Wernick D.G."/>
            <person name="Choi K.Y."/>
            <person name="Tat C.A."/>
            <person name="Lafontaine Rivera J.G."/>
            <person name="Liao J.C."/>
        </authorList>
    </citation>
    <scope>NUCLEOTIDE SEQUENCE [LARGE SCALE GENOMIC DNA]</scope>
    <source>
        <strain evidence="2 3">DSM 21297</strain>
    </source>
</reference>
<dbReference type="Pfam" id="PF01381">
    <property type="entry name" value="HTH_3"/>
    <property type="match status" value="1"/>
</dbReference>
<sequence length="136" mass="15769">MPEYKICFSDDTAVKIKNYVDYYNLRIKLLNIKTEEVTEENIIKGALVKFLKDTEVSLQGTTLNKEVEEFGVLRNNFKSLSKELGIKQIDLAKLTQIDTSTLNLILNNKQQLSLENFLKLWAVFDYPSITEVLFRD</sequence>
<dbReference type="AlphaFoldDB" id="U6SRQ1"/>